<reference evidence="1 2" key="1">
    <citation type="submission" date="2023-03" db="EMBL/GenBank/DDBJ databases">
        <authorList>
            <person name="Kaur S."/>
            <person name="Espinosa-Saiz D."/>
            <person name="Velazquez E."/>
            <person name="Menendez E."/>
            <person name="diCenzo G.C."/>
        </authorList>
    </citation>
    <scope>NUCLEOTIDE SEQUENCE [LARGE SCALE GENOMIC DNA]</scope>
    <source>
        <strain evidence="1 2">LMG 27395</strain>
    </source>
</reference>
<evidence type="ECO:0000313" key="1">
    <source>
        <dbReference type="EMBL" id="WEX79871.1"/>
    </source>
</evidence>
<accession>A0ABY8CS85</accession>
<sequence>MAMSLVRNGRARLALALPHHREQLRIVKSLELDALFEAYAIAAMTLENLRKENPPREDVMLEYQGLCLDMQAEAVQLLERHGRERK</sequence>
<gene>
    <name evidence="1" type="ORF">PYH38_001241</name>
</gene>
<organism evidence="1 2">
    <name type="scientific">Sinorhizobium numidicum</name>
    <dbReference type="NCBI Taxonomy" id="680248"/>
    <lineage>
        <taxon>Bacteria</taxon>
        <taxon>Pseudomonadati</taxon>
        <taxon>Pseudomonadota</taxon>
        <taxon>Alphaproteobacteria</taxon>
        <taxon>Hyphomicrobiales</taxon>
        <taxon>Rhizobiaceae</taxon>
        <taxon>Sinorhizobium/Ensifer group</taxon>
        <taxon>Sinorhizobium</taxon>
    </lineage>
</organism>
<evidence type="ECO:0008006" key="3">
    <source>
        <dbReference type="Google" id="ProtNLM"/>
    </source>
</evidence>
<dbReference type="RefSeq" id="WP_280730572.1">
    <property type="nucleotide sequence ID" value="NZ_CP120367.1"/>
</dbReference>
<keyword evidence="2" id="KW-1185">Reference proteome</keyword>
<evidence type="ECO:0000313" key="2">
    <source>
        <dbReference type="Proteomes" id="UP001235547"/>
    </source>
</evidence>
<dbReference type="Proteomes" id="UP001235547">
    <property type="component" value="Chromosome 2"/>
</dbReference>
<proteinExistence type="predicted"/>
<dbReference type="EMBL" id="CP120370">
    <property type="protein sequence ID" value="WEX79871.1"/>
    <property type="molecule type" value="Genomic_DNA"/>
</dbReference>
<protein>
    <recommendedName>
        <fullName evidence="3">Nodulation protein</fullName>
    </recommendedName>
</protein>
<name>A0ABY8CS85_9HYPH</name>